<protein>
    <submittedName>
        <fullName evidence="1">Uncharacterized protein</fullName>
    </submittedName>
</protein>
<organism evidence="1 2">
    <name type="scientific">Bizionia saleffrena</name>
    <dbReference type="NCBI Taxonomy" id="291189"/>
    <lineage>
        <taxon>Bacteria</taxon>
        <taxon>Pseudomonadati</taxon>
        <taxon>Bacteroidota</taxon>
        <taxon>Flavobacteriia</taxon>
        <taxon>Flavobacteriales</taxon>
        <taxon>Flavobacteriaceae</taxon>
        <taxon>Bizionia</taxon>
    </lineage>
</organism>
<dbReference type="Pfam" id="PF20365">
    <property type="entry name" value="DUF6660"/>
    <property type="match status" value="1"/>
</dbReference>
<gene>
    <name evidence="1" type="ORF">ES676_12405</name>
</gene>
<accession>A0A8H2QKP5</accession>
<dbReference type="Proteomes" id="UP000323324">
    <property type="component" value="Unassembled WGS sequence"/>
</dbReference>
<comment type="caution">
    <text evidence="1">The sequence shown here is derived from an EMBL/GenBank/DDBJ whole genome shotgun (WGS) entry which is preliminary data.</text>
</comment>
<name>A0A8H2QKP5_9FLAO</name>
<keyword evidence="2" id="KW-1185">Reference proteome</keyword>
<dbReference type="InterPro" id="IPR046601">
    <property type="entry name" value="DUF6660"/>
</dbReference>
<dbReference type="RefSeq" id="WP_148370643.1">
    <property type="nucleotide sequence ID" value="NZ_VSKM01000014.1"/>
</dbReference>
<evidence type="ECO:0000313" key="1">
    <source>
        <dbReference type="EMBL" id="TYB71807.1"/>
    </source>
</evidence>
<evidence type="ECO:0000313" key="2">
    <source>
        <dbReference type="Proteomes" id="UP000323324"/>
    </source>
</evidence>
<dbReference type="EMBL" id="VSKM01000014">
    <property type="protein sequence ID" value="TYB71807.1"/>
    <property type="molecule type" value="Genomic_DNA"/>
</dbReference>
<dbReference type="AlphaFoldDB" id="A0A8H2QKP5"/>
<sequence length="104" mass="11467">MKFFAIILSIYLTSLTCIPCSDVVVDTQDNTIASIAMADDHSSSDHDVDLCSPFCTCQCCHIEIITSTHLDFSFVNNDSPQETPTYFESISKDHSCSLLQPPQA</sequence>
<proteinExistence type="predicted"/>
<reference evidence="1 2" key="1">
    <citation type="submission" date="2019-08" db="EMBL/GenBank/DDBJ databases">
        <title>Genomes of Antarctic Bizionia species.</title>
        <authorList>
            <person name="Bowman J.P."/>
        </authorList>
    </citation>
    <scope>NUCLEOTIDE SEQUENCE [LARGE SCALE GENOMIC DNA]</scope>
    <source>
        <strain evidence="1 2">HFD</strain>
    </source>
</reference>